<protein>
    <submittedName>
        <fullName evidence="10">Heme-thiolate peroxidase HTP6</fullName>
    </submittedName>
</protein>
<dbReference type="SUPFAM" id="SSF47571">
    <property type="entry name" value="Cloroperoxidase"/>
    <property type="match status" value="1"/>
</dbReference>
<evidence type="ECO:0000256" key="3">
    <source>
        <dbReference type="ARBA" id="ARBA00022617"/>
    </source>
</evidence>
<keyword evidence="3" id="KW-0349">Heme</keyword>
<keyword evidence="2 10" id="KW-0575">Peroxidase</keyword>
<keyword evidence="5" id="KW-0560">Oxidoreductase</keyword>
<comment type="similarity">
    <text evidence="7">Belongs to the chloroperoxidase family.</text>
</comment>
<dbReference type="InterPro" id="IPR036851">
    <property type="entry name" value="Chloroperoxidase-like_sf"/>
</dbReference>
<dbReference type="Gene3D" id="1.10.489.10">
    <property type="entry name" value="Chloroperoxidase-like"/>
    <property type="match status" value="1"/>
</dbReference>
<evidence type="ECO:0000256" key="6">
    <source>
        <dbReference type="ARBA" id="ARBA00023004"/>
    </source>
</evidence>
<evidence type="ECO:0000256" key="4">
    <source>
        <dbReference type="ARBA" id="ARBA00022723"/>
    </source>
</evidence>
<sequence>MVDTSAIGLGFILIIIIRSITLIDNTNCTRFASKMLSALKTLPLIALAGSITASPCPYGDMAERGMLSEAEAENFYQARASGETNMPAVTKAKRDAEYARQAHFYKRQLDLGELILGGGLLNGVLQPFSGILKDLDVPVPQEFSLKLIPGDDPDHQFQYPGPTDVRGMCPTLNTMANHAYIDRSGITTFAEAANACQITLGFGYDTCIFLSALGLLSGGDLVSGKYSIGGADDRVPNTLGPSLGISKHGFFEIDNSISREDAYFGNQADFRLDRWERLVNITEKHGGEFGNDAFAEERVLLYNEAKDTNPEFNAGVRWLAVSTAERVFIFRALPNGTHETLADYQNVAPFYLNETFPENWFRRSTAYSLEATGLDIATLLASSSELTVPGQNQGLNNFVPLGMDLSEVTPSSATCFLATALFDEAPGFLAPALVDSYEVVQGFLNGAVSPLFSSFNCPITSFAQPGANASSSTEGVSTDCNKLVNGEYEC</sequence>
<keyword evidence="4" id="KW-0479">Metal-binding</keyword>
<evidence type="ECO:0000256" key="8">
    <source>
        <dbReference type="SAM" id="Phobius"/>
    </source>
</evidence>
<dbReference type="PANTHER" id="PTHR33577">
    <property type="entry name" value="STERIGMATOCYSTIN BIOSYNTHESIS PEROXIDASE STCC-RELATED"/>
    <property type="match status" value="1"/>
</dbReference>
<organism evidence="10">
    <name type="scientific">Leptoxyphium fumago</name>
    <name type="common">Caldariomyces fumago</name>
    <dbReference type="NCBI Taxonomy" id="5474"/>
    <lineage>
        <taxon>Eukaryota</taxon>
        <taxon>Fungi</taxon>
        <taxon>Dikarya</taxon>
        <taxon>Ascomycota</taxon>
        <taxon>Pezizomycotina</taxon>
        <taxon>Dothideomycetes</taxon>
        <taxon>Dothideomycetidae</taxon>
        <taxon>Capnodiales</taxon>
        <taxon>Capnodiaceae</taxon>
        <taxon>Leptoxyphium</taxon>
    </lineage>
</organism>
<evidence type="ECO:0000259" key="9">
    <source>
        <dbReference type="PROSITE" id="PS51405"/>
    </source>
</evidence>
<dbReference type="GO" id="GO:0004601">
    <property type="term" value="F:peroxidase activity"/>
    <property type="evidence" value="ECO:0007669"/>
    <property type="project" value="UniProtKB-KW"/>
</dbReference>
<evidence type="ECO:0000256" key="1">
    <source>
        <dbReference type="ARBA" id="ARBA00001970"/>
    </source>
</evidence>
<reference evidence="10" key="1">
    <citation type="journal article" date="2016" name="Genome Announc.">
        <title>Draft Genome Sequence of the Chloroperoxidase-Producing Fungus Caldariomyces fumago Woronichin DSM1256.</title>
        <authorList>
            <person name="Kellner H."/>
            <person name="Pecyna M.J."/>
            <person name="Buchhaupt M."/>
            <person name="Ullrich R."/>
            <person name="Hofrichter M."/>
        </authorList>
    </citation>
    <scope>NUCLEOTIDE SEQUENCE</scope>
</reference>
<keyword evidence="8" id="KW-1133">Transmembrane helix</keyword>
<feature type="transmembrane region" description="Helical" evidence="8">
    <location>
        <begin position="6"/>
        <end position="23"/>
    </location>
</feature>
<proteinExistence type="inferred from homology"/>
<dbReference type="GO" id="GO:0046872">
    <property type="term" value="F:metal ion binding"/>
    <property type="evidence" value="ECO:0007669"/>
    <property type="project" value="UniProtKB-KW"/>
</dbReference>
<keyword evidence="8" id="KW-0472">Membrane</keyword>
<accession>A0A1B2IM93</accession>
<gene>
    <name evidence="10" type="primary">HTP</name>
</gene>
<evidence type="ECO:0000256" key="7">
    <source>
        <dbReference type="ARBA" id="ARBA00025795"/>
    </source>
</evidence>
<dbReference type="EMBL" id="KX289326">
    <property type="protein sequence ID" value="ANZ54410.1"/>
    <property type="molecule type" value="Genomic_DNA"/>
</dbReference>
<keyword evidence="8" id="KW-0812">Transmembrane</keyword>
<evidence type="ECO:0000313" key="10">
    <source>
        <dbReference type="EMBL" id="ANZ54410.1"/>
    </source>
</evidence>
<name>A0A1B2IM93_LEPFU</name>
<evidence type="ECO:0000256" key="2">
    <source>
        <dbReference type="ARBA" id="ARBA00022559"/>
    </source>
</evidence>
<dbReference type="AlphaFoldDB" id="A0A1B2IM93"/>
<dbReference type="InterPro" id="IPR000028">
    <property type="entry name" value="Chloroperoxidase"/>
</dbReference>
<evidence type="ECO:0000256" key="5">
    <source>
        <dbReference type="ARBA" id="ARBA00023002"/>
    </source>
</evidence>
<feature type="domain" description="Heme haloperoxidase family profile" evidence="9">
    <location>
        <begin position="153"/>
        <end position="378"/>
    </location>
</feature>
<feature type="transmembrane region" description="Helical" evidence="8">
    <location>
        <begin position="35"/>
        <end position="53"/>
    </location>
</feature>
<keyword evidence="6" id="KW-0408">Iron</keyword>
<dbReference type="PROSITE" id="PS51405">
    <property type="entry name" value="HEME_HALOPEROXIDASE"/>
    <property type="match status" value="1"/>
</dbReference>
<dbReference type="Pfam" id="PF01328">
    <property type="entry name" value="Peroxidase_2"/>
    <property type="match status" value="1"/>
</dbReference>
<dbReference type="PANTHER" id="PTHR33577:SF15">
    <property type="entry name" value="HEME HALOPEROXIDASE FAMILY PROFILE DOMAIN-CONTAINING PROTEIN"/>
    <property type="match status" value="1"/>
</dbReference>
<comment type="cofactor">
    <cofactor evidence="1">
        <name>heme b</name>
        <dbReference type="ChEBI" id="CHEBI:60344"/>
    </cofactor>
</comment>